<dbReference type="Proteomes" id="UP000185736">
    <property type="component" value="Unassembled WGS sequence"/>
</dbReference>
<dbReference type="PANTHER" id="PTHR11183">
    <property type="entry name" value="GLYCOGENIN SUBFAMILY MEMBER"/>
    <property type="match status" value="1"/>
</dbReference>
<dbReference type="AlphaFoldDB" id="A0A1Q8HX17"/>
<reference evidence="1 2" key="1">
    <citation type="submission" date="2016-12" db="EMBL/GenBank/DDBJ databases">
        <title>Genomic comparison of strains in the 'Actinomyces naeslundii' group.</title>
        <authorList>
            <person name="Mughal S.R."/>
            <person name="Do T."/>
            <person name="Gilbert S.C."/>
            <person name="Witherden E.A."/>
            <person name="Didelot X."/>
            <person name="Beighton D."/>
        </authorList>
    </citation>
    <scope>NUCLEOTIDE SEQUENCE [LARGE SCALE GENOMIC DNA]</scope>
    <source>
        <strain evidence="1 2">S64C</strain>
    </source>
</reference>
<dbReference type="InterPro" id="IPR002495">
    <property type="entry name" value="Glyco_trans_8"/>
</dbReference>
<gene>
    <name evidence="1" type="ORF">BKH32_12505</name>
</gene>
<sequence>MNTCLIIVSCADKNQIDQAVFAVARACRKCNAVSRGLVLTTSDGYNRELAHRASKHAIDVRVTNQPRLPKRIRSTLTNHITDAMVLKLQIDNYLPHENRYYVYLDTDILINSDLGEFLGYFDGFSLLAAKDVYVSGAHLGLETYFNAGVLFFDRFDSNYKEAIALAAELAATMPYEFPEQDALNVAFVDLWKPFPDGWLTFVGEDMKDSLTYRHATVSDWESMSALHFVGPRKPWMENAPSALKYLYQRR</sequence>
<comment type="caution">
    <text evidence="1">The sequence shown here is derived from an EMBL/GenBank/DDBJ whole genome shotgun (WGS) entry which is preliminary data.</text>
</comment>
<dbReference type="InterPro" id="IPR050587">
    <property type="entry name" value="GNT1/Glycosyltrans_8"/>
</dbReference>
<dbReference type="Pfam" id="PF01501">
    <property type="entry name" value="Glyco_transf_8"/>
    <property type="match status" value="1"/>
</dbReference>
<organism evidence="1 2">
    <name type="scientific">Actinomyces oris</name>
    <dbReference type="NCBI Taxonomy" id="544580"/>
    <lineage>
        <taxon>Bacteria</taxon>
        <taxon>Bacillati</taxon>
        <taxon>Actinomycetota</taxon>
        <taxon>Actinomycetes</taxon>
        <taxon>Actinomycetales</taxon>
        <taxon>Actinomycetaceae</taxon>
        <taxon>Actinomyces</taxon>
    </lineage>
</organism>
<evidence type="ECO:0000313" key="1">
    <source>
        <dbReference type="EMBL" id="OLL13389.1"/>
    </source>
</evidence>
<evidence type="ECO:0000313" key="2">
    <source>
        <dbReference type="Proteomes" id="UP000185736"/>
    </source>
</evidence>
<proteinExistence type="predicted"/>
<dbReference type="GO" id="GO:0016757">
    <property type="term" value="F:glycosyltransferase activity"/>
    <property type="evidence" value="ECO:0007669"/>
    <property type="project" value="InterPro"/>
</dbReference>
<evidence type="ECO:0008006" key="3">
    <source>
        <dbReference type="Google" id="ProtNLM"/>
    </source>
</evidence>
<dbReference type="RefSeq" id="WP_075250329.1">
    <property type="nucleotide sequence ID" value="NZ_MSGO01000071.1"/>
</dbReference>
<accession>A0A1Q8HX17</accession>
<protein>
    <recommendedName>
        <fullName evidence="3">Glycosyltransferase family 8 protein</fullName>
    </recommendedName>
</protein>
<dbReference type="Gene3D" id="3.90.550.10">
    <property type="entry name" value="Spore Coat Polysaccharide Biosynthesis Protein SpsA, Chain A"/>
    <property type="match status" value="1"/>
</dbReference>
<dbReference type="SUPFAM" id="SSF53448">
    <property type="entry name" value="Nucleotide-diphospho-sugar transferases"/>
    <property type="match status" value="1"/>
</dbReference>
<dbReference type="EMBL" id="MSGO01000071">
    <property type="protein sequence ID" value="OLL13389.1"/>
    <property type="molecule type" value="Genomic_DNA"/>
</dbReference>
<dbReference type="InterPro" id="IPR029044">
    <property type="entry name" value="Nucleotide-diphossugar_trans"/>
</dbReference>
<name>A0A1Q8HX17_9ACTO</name>